<keyword evidence="2" id="KW-1185">Reference proteome</keyword>
<proteinExistence type="predicted"/>
<feature type="signal peptide" evidence="1">
    <location>
        <begin position="1"/>
        <end position="21"/>
    </location>
</feature>
<dbReference type="AlphaFoldDB" id="A0A6P5YTF6"/>
<dbReference type="RefSeq" id="XP_022743446.1">
    <property type="nucleotide sequence ID" value="XM_022887711.1"/>
</dbReference>
<gene>
    <name evidence="3" type="primary">LOC111294417</name>
</gene>
<evidence type="ECO:0000313" key="2">
    <source>
        <dbReference type="Proteomes" id="UP000515121"/>
    </source>
</evidence>
<evidence type="ECO:0000256" key="1">
    <source>
        <dbReference type="SAM" id="SignalP"/>
    </source>
</evidence>
<evidence type="ECO:0000313" key="3">
    <source>
        <dbReference type="RefSeq" id="XP_022743446.1"/>
    </source>
</evidence>
<organism evidence="2 3">
    <name type="scientific">Durio zibethinus</name>
    <name type="common">Durian</name>
    <dbReference type="NCBI Taxonomy" id="66656"/>
    <lineage>
        <taxon>Eukaryota</taxon>
        <taxon>Viridiplantae</taxon>
        <taxon>Streptophyta</taxon>
        <taxon>Embryophyta</taxon>
        <taxon>Tracheophyta</taxon>
        <taxon>Spermatophyta</taxon>
        <taxon>Magnoliopsida</taxon>
        <taxon>eudicotyledons</taxon>
        <taxon>Gunneridae</taxon>
        <taxon>Pentapetalae</taxon>
        <taxon>rosids</taxon>
        <taxon>malvids</taxon>
        <taxon>Malvales</taxon>
        <taxon>Malvaceae</taxon>
        <taxon>Helicteroideae</taxon>
        <taxon>Durio</taxon>
    </lineage>
</organism>
<sequence>MVLLLHHLFLRIISLVPRTLILHPQVGFFRLFPLPSKVLGRDSSQFGMMGHVIIRVCPIWKTWKSRFPCPLLKKDGGDDDPKGSNSSGASRGNWWQAHLITNISIQNTVRRHDQSYITMEISW</sequence>
<protein>
    <submittedName>
        <fullName evidence="3">Uncharacterized protein LOC111294417 isoform X1</fullName>
    </submittedName>
</protein>
<reference evidence="3" key="1">
    <citation type="submission" date="2025-08" db="UniProtKB">
        <authorList>
            <consortium name="RefSeq"/>
        </authorList>
    </citation>
    <scope>IDENTIFICATION</scope>
    <source>
        <tissue evidence="3">Fruit stalk</tissue>
    </source>
</reference>
<dbReference type="Proteomes" id="UP000515121">
    <property type="component" value="Unplaced"/>
</dbReference>
<accession>A0A6P5YTF6</accession>
<dbReference type="GeneID" id="111294417"/>
<feature type="chain" id="PRO_5028296127" evidence="1">
    <location>
        <begin position="22"/>
        <end position="123"/>
    </location>
</feature>
<keyword evidence="1" id="KW-0732">Signal</keyword>
<dbReference type="KEGG" id="dzi:111294417"/>
<name>A0A6P5YTF6_DURZI</name>